<dbReference type="InterPro" id="IPR017136">
    <property type="entry name" value="UCP037205"/>
</dbReference>
<dbReference type="Proteomes" id="UP000245996">
    <property type="component" value="Unassembled WGS sequence"/>
</dbReference>
<name>A0ABD6XLB7_ENTAG</name>
<keyword evidence="1" id="KW-0812">Transmembrane</keyword>
<gene>
    <name evidence="2" type="ORF">C7430_112134</name>
</gene>
<evidence type="ECO:0000256" key="1">
    <source>
        <dbReference type="SAM" id="Phobius"/>
    </source>
</evidence>
<evidence type="ECO:0008006" key="4">
    <source>
        <dbReference type="Google" id="ProtNLM"/>
    </source>
</evidence>
<proteinExistence type="predicted"/>
<reference evidence="2 3" key="1">
    <citation type="submission" date="2018-05" db="EMBL/GenBank/DDBJ databases">
        <title>Genomic Encyclopedia of Type Strains, Phase IV (KMG-V): Genome sequencing to study the core and pangenomes of soil and plant-associated prokaryotes.</title>
        <authorList>
            <person name="Whitman W."/>
        </authorList>
    </citation>
    <scope>NUCLEOTIDE SEQUENCE [LARGE SCALE GENOMIC DNA]</scope>
    <source>
        <strain evidence="2 3">PNG 92-11</strain>
    </source>
</reference>
<dbReference type="AlphaFoldDB" id="A0ABD6XLB7"/>
<organism evidence="2 3">
    <name type="scientific">Enterobacter agglomerans</name>
    <name type="common">Erwinia herbicola</name>
    <name type="synonym">Pantoea agglomerans</name>
    <dbReference type="NCBI Taxonomy" id="549"/>
    <lineage>
        <taxon>Bacteria</taxon>
        <taxon>Pseudomonadati</taxon>
        <taxon>Pseudomonadota</taxon>
        <taxon>Gammaproteobacteria</taxon>
        <taxon>Enterobacterales</taxon>
        <taxon>Erwiniaceae</taxon>
        <taxon>Pantoea</taxon>
        <taxon>Pantoea agglomerans group</taxon>
    </lineage>
</organism>
<dbReference type="PANTHER" id="PTHR37463">
    <property type="entry name" value="GSL3115 PROTEIN"/>
    <property type="match status" value="1"/>
</dbReference>
<comment type="caution">
    <text evidence="2">The sequence shown here is derived from an EMBL/GenBank/DDBJ whole genome shotgun (WGS) entry which is preliminary data.</text>
</comment>
<evidence type="ECO:0000313" key="3">
    <source>
        <dbReference type="Proteomes" id="UP000245996"/>
    </source>
</evidence>
<protein>
    <recommendedName>
        <fullName evidence="4">DUF2256 domain-containing protein</fullName>
    </recommendedName>
</protein>
<dbReference type="PANTHER" id="PTHR37463:SF1">
    <property type="entry name" value="DUF2256 DOMAIN-CONTAINING PROTEIN"/>
    <property type="match status" value="1"/>
</dbReference>
<keyword evidence="1" id="KW-1133">Transmembrane helix</keyword>
<keyword evidence="1" id="KW-0472">Membrane</keyword>
<dbReference type="Pfam" id="PF10013">
    <property type="entry name" value="DUF2256"/>
    <property type="match status" value="1"/>
</dbReference>
<evidence type="ECO:0000313" key="2">
    <source>
        <dbReference type="EMBL" id="PWJ75946.1"/>
    </source>
</evidence>
<feature type="transmembrane region" description="Helical" evidence="1">
    <location>
        <begin position="98"/>
        <end position="119"/>
    </location>
</feature>
<accession>A0ABD6XLB7</accession>
<dbReference type="EMBL" id="QGHE01000012">
    <property type="protein sequence ID" value="PWJ75946.1"/>
    <property type="molecule type" value="Genomic_DNA"/>
</dbReference>
<sequence>MFKGNKKSLPVRYCKTCNKPMSWRKKWERCWDEVLYCSERCRRQRAERQEDDTEINPTSDADHRWSGVDLASGREIWLLLNLNLLPAFFKHTIFHQDLSLVFIGIAGRVIGVSGFIFTVF</sequence>